<keyword evidence="1" id="KW-0472">Membrane</keyword>
<organism evidence="2 3">
    <name type="scientific">Anaerosolibacter carboniphilus</name>
    <dbReference type="NCBI Taxonomy" id="1417629"/>
    <lineage>
        <taxon>Bacteria</taxon>
        <taxon>Bacillati</taxon>
        <taxon>Bacillota</taxon>
        <taxon>Clostridia</taxon>
        <taxon>Peptostreptococcales</taxon>
        <taxon>Thermotaleaceae</taxon>
        <taxon>Anaerosolibacter</taxon>
    </lineage>
</organism>
<proteinExistence type="predicted"/>
<feature type="transmembrane region" description="Helical" evidence="1">
    <location>
        <begin position="636"/>
        <end position="656"/>
    </location>
</feature>
<dbReference type="AlphaFoldDB" id="A0A841KR83"/>
<evidence type="ECO:0000256" key="1">
    <source>
        <dbReference type="SAM" id="Phobius"/>
    </source>
</evidence>
<dbReference type="Proteomes" id="UP000579281">
    <property type="component" value="Unassembled WGS sequence"/>
</dbReference>
<keyword evidence="1" id="KW-1133">Transmembrane helix</keyword>
<reference evidence="2 3" key="1">
    <citation type="submission" date="2020-08" db="EMBL/GenBank/DDBJ databases">
        <title>Genomic Encyclopedia of Type Strains, Phase IV (KMG-IV): sequencing the most valuable type-strain genomes for metagenomic binning, comparative biology and taxonomic classification.</title>
        <authorList>
            <person name="Goeker M."/>
        </authorList>
    </citation>
    <scope>NUCLEOTIDE SEQUENCE [LARGE SCALE GENOMIC DNA]</scope>
    <source>
        <strain evidence="2 3">DSM 103526</strain>
    </source>
</reference>
<keyword evidence="3" id="KW-1185">Reference proteome</keyword>
<sequence length="657" mass="77623">MIDRTSYKEIELIISQGVLFIDSQHNKSIRDDIFQWLVEKALYNLSKEYGQEYQGYAEIKQALCSILNPENKSNIDIIPDQSIDLGIRQGINEGSIYEAEKNFLLSPERSGELMDHDEAVNANRVELLDYFMDRIKLDVTINEEDQIYIRQVIIEYIYRILNEQCFRVSQIIEEKIGDEYIDLNLPDDYQEFETELRKKLMSYFIGRTSKVELIIDSFFCSLKEIPAEKSKYLLNIFYTILYNKILRADPELKNFQSNLLKDRIIYLDDNLVLAAMISTHYLNKVVKEVLDDCRKLGMQLRINSEVASEVERSFKSARLIYEDKHRSFIDKINYTIVQEYVTNYSNHDIEWSNFEKYYLPLDKHFCQEFGVLIDDELFSKEAFLSHELYGKISGIFEETKRKKRAQYNREEVHEKTIEHDVVNFLHMHDLIKKYPQDILGQRVCFVSLDTCLKVNQHQLKYHFDKPYSKHITEFIGFILPYKINISNGLSKEDYINYIVKSELGLVDKHGIDDIFEFFKKSKINISKLLTKEPEIIKDIIISVRNEHDHYQEIDLNLDIPNIEKLVEEMSQLSKSEKEQHNLALKQKNAIIESLVEQNRETLESFSKKEDGLHQEIEVYKKQNKEIMELIYKIKKYGIIGSCTLGIVLILILIYLFL</sequence>
<comment type="caution">
    <text evidence="2">The sequence shown here is derived from an EMBL/GenBank/DDBJ whole genome shotgun (WGS) entry which is preliminary data.</text>
</comment>
<gene>
    <name evidence="2" type="ORF">HNQ80_002353</name>
</gene>
<evidence type="ECO:0000313" key="2">
    <source>
        <dbReference type="EMBL" id="MBB6216254.1"/>
    </source>
</evidence>
<evidence type="ECO:0000313" key="3">
    <source>
        <dbReference type="Proteomes" id="UP000579281"/>
    </source>
</evidence>
<dbReference type="EMBL" id="JACHEN010000013">
    <property type="protein sequence ID" value="MBB6216254.1"/>
    <property type="molecule type" value="Genomic_DNA"/>
</dbReference>
<dbReference type="RefSeq" id="WP_184310790.1">
    <property type="nucleotide sequence ID" value="NZ_JACHEN010000013.1"/>
</dbReference>
<protein>
    <submittedName>
        <fullName evidence="2">Uncharacterized protein</fullName>
    </submittedName>
</protein>
<name>A0A841KR83_9FIRM</name>
<keyword evidence="1" id="KW-0812">Transmembrane</keyword>
<accession>A0A841KR83</accession>